<evidence type="ECO:0000256" key="6">
    <source>
        <dbReference type="ARBA" id="ARBA00022679"/>
    </source>
</evidence>
<sequence length="1120" mass="122943">MAVTQARRPAADHGGIAVEPWQARRPAGFRRLPYLLSRLFFLGAALVLLQSLFPLAFWLGPIVDFYSTVFVPIDAGSVAFAVFLLVLGAGLARRKRIAWLITTVWMSGLLLVDLFTVAVLALLVLRGQNEFPDLPTLARFGFNLASLGAVYAVMMVYRGEFTARRQPGSIRKALITLAVGLAITFTVGVVLVALFPGGLEGPTGRLAWIGRRIAGVLLQQDLTGGAPVSAPPGWINTLIGLMVGLTVLAAVLALMRSQRRAALVSAADEPRIRALVAESEDDSLAYFATRRDKSVVFAADGRSAILYRVDLGVCLASSDPIGPRDHWAGAISAWRTLVETYGWTPAVIGASEVGATAYARAGLRVIRLGDEAILETRLFHLDEPDMRPVRQAVNRLEKLGYTARIRRHRDIPHVELGDLIAKTVAWRDTETERGFSMALGRLGDPADGDCLMVEAIFPPDKRTPGPAGDVAGILSFVPWGRDGYSLDVMRRSPLADNGITEFMVTQLMAAGRDLGYRRVSLNFAVFRSAFEEGARIGAGPVLRLWRRMLLVASRWWQIESLFRSNVKYRPQWQPRFLCFDETRDIALVGAASGVAEGFIDLPRFLSAPQVEAARPLTEAPPVAIAAPAAPAGPRIPEQMRQRMAVRERLLADGVDPYPPSFRPTARCAQLTDTAGPAEVRLAGRVLAIRDFGGVIFVKLRDWSGDAQLMLTRSATGDDAMREFRRVVDLGDQLGAGGAVITSRSGEISLEVASWQLTAKSLRPPPDKRRGITDPEAKVRQRYLDLAVNRTARHQLAARSRAIRAVRDTLDARGYTEVETPILQTIHGGANARPFRTHINAYDLDLYLRIAPELYLKRLMVGGIDKIFEIGRNFRNEGADATHNPEFTMLEAYEAYGDYTTMRLVAQEIITAAAQAVHGRTVVAGRDHLGSWHEVDLAQEWPVITVNDAISAACGVPVSADTTRDELVRIANGLSIEMDSRWTRGAVVLELYEHLVEDVTVRPTFYTDFPAEVSPLTRAHRDDPRLAERWDLVAFGAEIGTAYSELVDPVEQRARLTAQSLQAAGGDPEAMELDEDFLMALEFAMPPSGGLGMGLDRLIMLLTDTTIRETIAFPLVRPRRR</sequence>
<dbReference type="RefSeq" id="WP_344801761.1">
    <property type="nucleotide sequence ID" value="NZ_BAABAB010000005.1"/>
</dbReference>
<keyword evidence="19" id="KW-0460">Magnesium</keyword>
<dbReference type="HAMAP" id="MF_00252">
    <property type="entry name" value="Lys_tRNA_synth_class2"/>
    <property type="match status" value="1"/>
</dbReference>
<keyword evidence="12" id="KW-0443">Lipid metabolism</keyword>
<comment type="subunit">
    <text evidence="19">Homodimer.</text>
</comment>
<evidence type="ECO:0000256" key="17">
    <source>
        <dbReference type="ARBA" id="ARBA00047540"/>
    </source>
</evidence>
<dbReference type="Pfam" id="PF09924">
    <property type="entry name" value="LPG_synthase_C"/>
    <property type="match status" value="1"/>
</dbReference>
<evidence type="ECO:0000256" key="14">
    <source>
        <dbReference type="ARBA" id="ARBA00023251"/>
    </source>
</evidence>
<keyword evidence="4" id="KW-1003">Cell membrane</keyword>
<evidence type="ECO:0000256" key="8">
    <source>
        <dbReference type="ARBA" id="ARBA00022723"/>
    </source>
</evidence>
<dbReference type="Pfam" id="PF01336">
    <property type="entry name" value="tRNA_anti-codon"/>
    <property type="match status" value="1"/>
</dbReference>
<dbReference type="InterPro" id="IPR031553">
    <property type="entry name" value="tRNA-synt_2_TM"/>
</dbReference>
<evidence type="ECO:0000256" key="13">
    <source>
        <dbReference type="ARBA" id="ARBA00023146"/>
    </source>
</evidence>
<comment type="catalytic activity">
    <reaction evidence="18 19">
        <text>tRNA(Lys) + L-lysine + ATP = L-lysyl-tRNA(Lys) + AMP + diphosphate</text>
        <dbReference type="Rhea" id="RHEA:20792"/>
        <dbReference type="Rhea" id="RHEA-COMP:9696"/>
        <dbReference type="Rhea" id="RHEA-COMP:9697"/>
        <dbReference type="ChEBI" id="CHEBI:30616"/>
        <dbReference type="ChEBI" id="CHEBI:32551"/>
        <dbReference type="ChEBI" id="CHEBI:33019"/>
        <dbReference type="ChEBI" id="CHEBI:78442"/>
        <dbReference type="ChEBI" id="CHEBI:78529"/>
        <dbReference type="ChEBI" id="CHEBI:456215"/>
        <dbReference type="EC" id="6.1.1.6"/>
    </reaction>
</comment>
<dbReference type="InterPro" id="IPR012340">
    <property type="entry name" value="NA-bd_OB-fold"/>
</dbReference>
<dbReference type="Proteomes" id="UP001501490">
    <property type="component" value="Unassembled WGS sequence"/>
</dbReference>
<keyword evidence="11 20" id="KW-1133">Transmembrane helix</keyword>
<dbReference type="SUPFAM" id="SSF55681">
    <property type="entry name" value="Class II aaRS and biotin synthetases"/>
    <property type="match status" value="1"/>
</dbReference>
<evidence type="ECO:0000313" key="22">
    <source>
        <dbReference type="EMBL" id="GAA3608426.1"/>
    </source>
</evidence>
<evidence type="ECO:0000259" key="21">
    <source>
        <dbReference type="PROSITE" id="PS50862"/>
    </source>
</evidence>
<dbReference type="InterPro" id="IPR006195">
    <property type="entry name" value="aa-tRNA-synth_II"/>
</dbReference>
<evidence type="ECO:0000256" key="16">
    <source>
        <dbReference type="ARBA" id="ARBA00024681"/>
    </source>
</evidence>
<comment type="function">
    <text evidence="16">Catalyzes the production of L-lysyl-tRNA(Lys)transfer and the transfer of a lysyl group from L-lysyl-tRNA(Lys) to membrane-bound phosphatidylglycerol (PG), which produces lysylphosphatidylglycerol (LPG), one of the components of the bacterial membrane with a positive net charge. LPG synthesis contributes to the resistance to cationic antimicrobial peptides (CAMPs) and likely protects M.tuberculosis against the CAMPs produced by competiting microorganisms (bacteriocins). In fact, the modification of anionic phosphatidylglycerol with positively charged L-lysine results in repulsion of the peptides.</text>
</comment>
<keyword evidence="15" id="KW-0511">Multifunctional enzyme</keyword>
<dbReference type="NCBIfam" id="NF002821">
    <property type="entry name" value="PRK02983.1"/>
    <property type="match status" value="1"/>
</dbReference>
<keyword evidence="19" id="KW-0963">Cytoplasm</keyword>
<dbReference type="InterPro" id="IPR045864">
    <property type="entry name" value="aa-tRNA-synth_II/BPL/LPL"/>
</dbReference>
<keyword evidence="5 19" id="KW-0436">Ligase</keyword>
<dbReference type="GO" id="GO:0016874">
    <property type="term" value="F:ligase activity"/>
    <property type="evidence" value="ECO:0007669"/>
    <property type="project" value="UniProtKB-KW"/>
</dbReference>
<dbReference type="EC" id="6.1.1.6" evidence="19"/>
<evidence type="ECO:0000256" key="20">
    <source>
        <dbReference type="SAM" id="Phobius"/>
    </source>
</evidence>
<evidence type="ECO:0000256" key="15">
    <source>
        <dbReference type="ARBA" id="ARBA00023268"/>
    </source>
</evidence>
<feature type="binding site" evidence="19">
    <location>
        <position position="1030"/>
    </location>
    <ligand>
        <name>Mg(2+)</name>
        <dbReference type="ChEBI" id="CHEBI:18420"/>
        <label>1</label>
    </ligand>
</feature>
<dbReference type="InterPro" id="IPR004365">
    <property type="entry name" value="NA-bd_OB_tRNA"/>
</dbReference>
<reference evidence="23" key="1">
    <citation type="journal article" date="2019" name="Int. J. Syst. Evol. Microbiol.">
        <title>The Global Catalogue of Microorganisms (GCM) 10K type strain sequencing project: providing services to taxonomists for standard genome sequencing and annotation.</title>
        <authorList>
            <consortium name="The Broad Institute Genomics Platform"/>
            <consortium name="The Broad Institute Genome Sequencing Center for Infectious Disease"/>
            <person name="Wu L."/>
            <person name="Ma J."/>
        </authorList>
    </citation>
    <scope>NUCLEOTIDE SEQUENCE [LARGE SCALE GENOMIC DNA]</scope>
    <source>
        <strain evidence="23">JCM 16929</strain>
    </source>
</reference>
<keyword evidence="14" id="KW-0046">Antibiotic resistance</keyword>
<dbReference type="Pfam" id="PF00152">
    <property type="entry name" value="tRNA-synt_2"/>
    <property type="match status" value="1"/>
</dbReference>
<protein>
    <recommendedName>
        <fullName evidence="19">Lysine--tRNA ligase</fullName>
        <ecNumber evidence="19">6.1.1.6</ecNumber>
    </recommendedName>
    <alternativeName>
        <fullName evidence="19">Lysyl-tRNA synthetase</fullName>
        <shortName evidence="19">LysRS</shortName>
    </alternativeName>
</protein>
<evidence type="ECO:0000256" key="4">
    <source>
        <dbReference type="ARBA" id="ARBA00022475"/>
    </source>
</evidence>
<comment type="similarity">
    <text evidence="19">Belongs to the class-II aminoacyl-tRNA synthetase family.</text>
</comment>
<dbReference type="Gene3D" id="2.40.50.140">
    <property type="entry name" value="Nucleic acid-binding proteins"/>
    <property type="match status" value="1"/>
</dbReference>
<feature type="binding site" evidence="19">
    <location>
        <position position="1037"/>
    </location>
    <ligand>
        <name>Mg(2+)</name>
        <dbReference type="ChEBI" id="CHEBI:18420"/>
        <label>2</label>
    </ligand>
</feature>
<evidence type="ECO:0000256" key="9">
    <source>
        <dbReference type="ARBA" id="ARBA00022741"/>
    </source>
</evidence>
<dbReference type="PRINTS" id="PR00982">
    <property type="entry name" value="TRNASYNTHLYS"/>
</dbReference>
<name>A0ABP6ZFV6_9ACTN</name>
<comment type="similarity">
    <text evidence="2">In the N-terminal section; belongs to the LPG synthetase family.</text>
</comment>
<keyword evidence="7 20" id="KW-0812">Transmembrane</keyword>
<dbReference type="InterPro" id="IPR044136">
    <property type="entry name" value="Lys-tRNA-ligase_II_N"/>
</dbReference>
<dbReference type="InterPro" id="IPR004364">
    <property type="entry name" value="Aa-tRNA-synt_II"/>
</dbReference>
<evidence type="ECO:0000256" key="10">
    <source>
        <dbReference type="ARBA" id="ARBA00022840"/>
    </source>
</evidence>
<feature type="transmembrane region" description="Helical" evidence="20">
    <location>
        <begin position="99"/>
        <end position="125"/>
    </location>
</feature>
<evidence type="ECO:0000256" key="18">
    <source>
        <dbReference type="ARBA" id="ARBA00048573"/>
    </source>
</evidence>
<dbReference type="Gene3D" id="3.30.930.10">
    <property type="entry name" value="Bira Bifunctional Protein, Domain 2"/>
    <property type="match status" value="1"/>
</dbReference>
<dbReference type="PANTHER" id="PTHR42918">
    <property type="entry name" value="LYSYL-TRNA SYNTHETASE"/>
    <property type="match status" value="1"/>
</dbReference>
<keyword evidence="23" id="KW-1185">Reference proteome</keyword>
<dbReference type="SUPFAM" id="SSF50249">
    <property type="entry name" value="Nucleic acid-binding proteins"/>
    <property type="match status" value="1"/>
</dbReference>
<evidence type="ECO:0000256" key="1">
    <source>
        <dbReference type="ARBA" id="ARBA00004651"/>
    </source>
</evidence>
<evidence type="ECO:0000256" key="7">
    <source>
        <dbReference type="ARBA" id="ARBA00022692"/>
    </source>
</evidence>
<evidence type="ECO:0000256" key="2">
    <source>
        <dbReference type="ARBA" id="ARBA00005270"/>
    </source>
</evidence>
<feature type="transmembrane region" description="Helical" evidence="20">
    <location>
        <begin position="65"/>
        <end position="87"/>
    </location>
</feature>
<gene>
    <name evidence="22" type="primary">lysX_1</name>
    <name evidence="19" type="synonym">lysS</name>
    <name evidence="22" type="ORF">GCM10022236_07720</name>
</gene>
<dbReference type="InterPro" id="IPR002313">
    <property type="entry name" value="Lys-tRNA-ligase_II"/>
</dbReference>
<organism evidence="22 23">
    <name type="scientific">Microlunatus ginsengisoli</name>
    <dbReference type="NCBI Taxonomy" id="363863"/>
    <lineage>
        <taxon>Bacteria</taxon>
        <taxon>Bacillati</taxon>
        <taxon>Actinomycetota</taxon>
        <taxon>Actinomycetes</taxon>
        <taxon>Propionibacteriales</taxon>
        <taxon>Propionibacteriaceae</taxon>
        <taxon>Microlunatus</taxon>
    </lineage>
</organism>
<dbReference type="CDD" id="cd04322">
    <property type="entry name" value="LysRS_N"/>
    <property type="match status" value="1"/>
</dbReference>
<feature type="transmembrane region" description="Helical" evidence="20">
    <location>
        <begin position="173"/>
        <end position="195"/>
    </location>
</feature>
<accession>A0ABP6ZFV6</accession>
<dbReference type="InterPro" id="IPR018149">
    <property type="entry name" value="Lys-tRNA-synth_II_C"/>
</dbReference>
<evidence type="ECO:0000256" key="11">
    <source>
        <dbReference type="ARBA" id="ARBA00022989"/>
    </source>
</evidence>
<feature type="domain" description="Aminoacyl-transfer RNA synthetases class-II family profile" evidence="21">
    <location>
        <begin position="798"/>
        <end position="1117"/>
    </location>
</feature>
<proteinExistence type="inferred from homology"/>
<keyword evidence="20" id="KW-0472">Membrane</keyword>
<dbReference type="EMBL" id="BAABAB010000005">
    <property type="protein sequence ID" value="GAA3608426.1"/>
    <property type="molecule type" value="Genomic_DNA"/>
</dbReference>
<dbReference type="PROSITE" id="PS50862">
    <property type="entry name" value="AA_TRNA_LIGASE_II"/>
    <property type="match status" value="1"/>
</dbReference>
<feature type="binding site" evidence="19">
    <location>
        <position position="1037"/>
    </location>
    <ligand>
        <name>Mg(2+)</name>
        <dbReference type="ChEBI" id="CHEBI:18420"/>
        <label>1</label>
    </ligand>
</feature>
<comment type="subcellular location">
    <subcellularLocation>
        <location evidence="1">Cell membrane</location>
        <topology evidence="1">Multi-pass membrane protein</topology>
    </subcellularLocation>
    <subcellularLocation>
        <location evidence="19">Cytoplasm</location>
    </subcellularLocation>
</comment>
<feature type="transmembrane region" description="Helical" evidence="20">
    <location>
        <begin position="39"/>
        <end position="59"/>
    </location>
</feature>
<dbReference type="Pfam" id="PF16995">
    <property type="entry name" value="tRNA-synt_2_TM"/>
    <property type="match status" value="1"/>
</dbReference>
<feature type="transmembrane region" description="Helical" evidence="20">
    <location>
        <begin position="234"/>
        <end position="255"/>
    </location>
</feature>
<dbReference type="NCBIfam" id="TIGR00499">
    <property type="entry name" value="lysS_bact"/>
    <property type="match status" value="1"/>
</dbReference>
<feature type="transmembrane region" description="Helical" evidence="20">
    <location>
        <begin position="137"/>
        <end position="157"/>
    </location>
</feature>
<keyword evidence="6" id="KW-0808">Transferase</keyword>
<dbReference type="InterPro" id="IPR024320">
    <property type="entry name" value="LPG_synthase_C"/>
</dbReference>
<keyword evidence="19" id="KW-0648">Protein biosynthesis</keyword>
<keyword evidence="9 19" id="KW-0547">Nucleotide-binding</keyword>
<evidence type="ECO:0000256" key="5">
    <source>
        <dbReference type="ARBA" id="ARBA00022598"/>
    </source>
</evidence>
<comment type="similarity">
    <text evidence="3">In the C-terminal section; belongs to the class-II aminoacyl-tRNA synthetase family.</text>
</comment>
<dbReference type="PANTHER" id="PTHR42918:SF15">
    <property type="entry name" value="LYSINE--TRNA LIGASE, CHLOROPLASTIC_MITOCHONDRIAL"/>
    <property type="match status" value="1"/>
</dbReference>
<evidence type="ECO:0000256" key="19">
    <source>
        <dbReference type="HAMAP-Rule" id="MF_00252"/>
    </source>
</evidence>
<comment type="catalytic activity">
    <reaction evidence="17">
        <text>L-lysyl-tRNA(Lys) + a 1,2-diacyl-sn-glycero-3-phospho-(1'-sn-glycerol) = a 1,2-diacyl-sn-glycero-3-phospho-1'-(3'-O-L-lysyl)-sn-glycerol + tRNA(Lys)</text>
        <dbReference type="Rhea" id="RHEA:10668"/>
        <dbReference type="Rhea" id="RHEA-COMP:9696"/>
        <dbReference type="Rhea" id="RHEA-COMP:9697"/>
        <dbReference type="ChEBI" id="CHEBI:64716"/>
        <dbReference type="ChEBI" id="CHEBI:75792"/>
        <dbReference type="ChEBI" id="CHEBI:78442"/>
        <dbReference type="ChEBI" id="CHEBI:78529"/>
        <dbReference type="EC" id="2.3.2.3"/>
    </reaction>
</comment>
<dbReference type="NCBIfam" id="NF001756">
    <property type="entry name" value="PRK00484.1"/>
    <property type="match status" value="1"/>
</dbReference>
<keyword evidence="13 19" id="KW-0030">Aminoacyl-tRNA synthetase</keyword>
<evidence type="ECO:0000256" key="3">
    <source>
        <dbReference type="ARBA" id="ARBA00009968"/>
    </source>
</evidence>
<evidence type="ECO:0000256" key="12">
    <source>
        <dbReference type="ARBA" id="ARBA00023098"/>
    </source>
</evidence>
<comment type="cofactor">
    <cofactor evidence="19">
        <name>Mg(2+)</name>
        <dbReference type="ChEBI" id="CHEBI:18420"/>
    </cofactor>
    <text evidence="19">Binds 3 Mg(2+) ions per subunit.</text>
</comment>
<comment type="caution">
    <text evidence="22">The sequence shown here is derived from an EMBL/GenBank/DDBJ whole genome shotgun (WGS) entry which is preliminary data.</text>
</comment>
<keyword evidence="10 19" id="KW-0067">ATP-binding</keyword>
<evidence type="ECO:0000313" key="23">
    <source>
        <dbReference type="Proteomes" id="UP001501490"/>
    </source>
</evidence>
<keyword evidence="8 19" id="KW-0479">Metal-binding</keyword>